<accession>A0A3L6R2Q0</accession>
<sequence>MEEGEGEGERSSLQSKHEGKMLVGSSPGSCTPMQVQNIHHCCAREVSMNRQLHPTTSPPGLDRRELFGLLVVFVTIIIFFFFTTSSHSMIDRRRR</sequence>
<dbReference type="EMBL" id="PQIB02000010">
    <property type="protein sequence ID" value="RLM93525.1"/>
    <property type="molecule type" value="Genomic_DNA"/>
</dbReference>
<evidence type="ECO:0000313" key="3">
    <source>
        <dbReference type="EMBL" id="RLM93525.1"/>
    </source>
</evidence>
<reference evidence="4" key="1">
    <citation type="journal article" date="2019" name="Nat. Commun.">
        <title>The genome of broomcorn millet.</title>
        <authorList>
            <person name="Zou C."/>
            <person name="Miki D."/>
            <person name="Li D."/>
            <person name="Tang Q."/>
            <person name="Xiao L."/>
            <person name="Rajput S."/>
            <person name="Deng P."/>
            <person name="Jia W."/>
            <person name="Huang R."/>
            <person name="Zhang M."/>
            <person name="Sun Y."/>
            <person name="Hu J."/>
            <person name="Fu X."/>
            <person name="Schnable P.S."/>
            <person name="Li F."/>
            <person name="Zhang H."/>
            <person name="Feng B."/>
            <person name="Zhu X."/>
            <person name="Liu R."/>
            <person name="Schnable J.C."/>
            <person name="Zhu J.-K."/>
            <person name="Zhang H."/>
        </authorList>
    </citation>
    <scope>NUCLEOTIDE SEQUENCE [LARGE SCALE GENOMIC DNA]</scope>
</reference>
<gene>
    <name evidence="3" type="ORF">C2845_PM08G01100</name>
</gene>
<keyword evidence="2" id="KW-0812">Transmembrane</keyword>
<dbReference type="Proteomes" id="UP000275267">
    <property type="component" value="Unassembled WGS sequence"/>
</dbReference>
<feature type="compositionally biased region" description="Basic and acidic residues" evidence="1">
    <location>
        <begin position="7"/>
        <end position="20"/>
    </location>
</feature>
<evidence type="ECO:0000256" key="2">
    <source>
        <dbReference type="SAM" id="Phobius"/>
    </source>
</evidence>
<keyword evidence="4" id="KW-1185">Reference proteome</keyword>
<dbReference type="AlphaFoldDB" id="A0A3L6R2Q0"/>
<feature type="transmembrane region" description="Helical" evidence="2">
    <location>
        <begin position="66"/>
        <end position="85"/>
    </location>
</feature>
<evidence type="ECO:0008006" key="5">
    <source>
        <dbReference type="Google" id="ProtNLM"/>
    </source>
</evidence>
<evidence type="ECO:0000256" key="1">
    <source>
        <dbReference type="SAM" id="MobiDB-lite"/>
    </source>
</evidence>
<keyword evidence="2" id="KW-1133">Transmembrane helix</keyword>
<name>A0A3L6R2Q0_PANMI</name>
<comment type="caution">
    <text evidence="3">The sequence shown here is derived from an EMBL/GenBank/DDBJ whole genome shotgun (WGS) entry which is preliminary data.</text>
</comment>
<protein>
    <recommendedName>
        <fullName evidence="5">Transmembrane protein</fullName>
    </recommendedName>
</protein>
<evidence type="ECO:0000313" key="4">
    <source>
        <dbReference type="Proteomes" id="UP000275267"/>
    </source>
</evidence>
<keyword evidence="2" id="KW-0472">Membrane</keyword>
<proteinExistence type="predicted"/>
<feature type="region of interest" description="Disordered" evidence="1">
    <location>
        <begin position="1"/>
        <end position="29"/>
    </location>
</feature>
<organism evidence="3 4">
    <name type="scientific">Panicum miliaceum</name>
    <name type="common">Proso millet</name>
    <name type="synonym">Broomcorn millet</name>
    <dbReference type="NCBI Taxonomy" id="4540"/>
    <lineage>
        <taxon>Eukaryota</taxon>
        <taxon>Viridiplantae</taxon>
        <taxon>Streptophyta</taxon>
        <taxon>Embryophyta</taxon>
        <taxon>Tracheophyta</taxon>
        <taxon>Spermatophyta</taxon>
        <taxon>Magnoliopsida</taxon>
        <taxon>Liliopsida</taxon>
        <taxon>Poales</taxon>
        <taxon>Poaceae</taxon>
        <taxon>PACMAD clade</taxon>
        <taxon>Panicoideae</taxon>
        <taxon>Panicodae</taxon>
        <taxon>Paniceae</taxon>
        <taxon>Panicinae</taxon>
        <taxon>Panicum</taxon>
        <taxon>Panicum sect. Panicum</taxon>
    </lineage>
</organism>